<gene>
    <name evidence="9" type="ORF">ACFQ2Z_02845</name>
</gene>
<keyword evidence="5 8" id="KW-0812">Transmembrane</keyword>
<evidence type="ECO:0000256" key="8">
    <source>
        <dbReference type="SAM" id="Phobius"/>
    </source>
</evidence>
<dbReference type="Pfam" id="PF03845">
    <property type="entry name" value="Spore_permease"/>
    <property type="match status" value="1"/>
</dbReference>
<organism evidence="9 10">
    <name type="scientific">Paenibacillus timonensis</name>
    <dbReference type="NCBI Taxonomy" id="225915"/>
    <lineage>
        <taxon>Bacteria</taxon>
        <taxon>Bacillati</taxon>
        <taxon>Bacillota</taxon>
        <taxon>Bacilli</taxon>
        <taxon>Bacillales</taxon>
        <taxon>Paenibacillaceae</taxon>
        <taxon>Paenibacillus</taxon>
    </lineage>
</organism>
<dbReference type="Gene3D" id="1.20.1740.10">
    <property type="entry name" value="Amino acid/polyamine transporter I"/>
    <property type="match status" value="1"/>
</dbReference>
<dbReference type="RefSeq" id="WP_240267449.1">
    <property type="nucleotide sequence ID" value="NZ_JAKSXN010000001.1"/>
</dbReference>
<feature type="transmembrane region" description="Helical" evidence="8">
    <location>
        <begin position="339"/>
        <end position="358"/>
    </location>
</feature>
<keyword evidence="10" id="KW-1185">Reference proteome</keyword>
<dbReference type="InterPro" id="IPR004761">
    <property type="entry name" value="Spore_GerAB"/>
</dbReference>
<evidence type="ECO:0000256" key="1">
    <source>
        <dbReference type="ARBA" id="ARBA00004141"/>
    </source>
</evidence>
<comment type="subcellular location">
    <subcellularLocation>
        <location evidence="1">Membrane</location>
        <topology evidence="1">Multi-pass membrane protein</topology>
    </subcellularLocation>
</comment>
<feature type="transmembrane region" description="Helical" evidence="8">
    <location>
        <begin position="195"/>
        <end position="212"/>
    </location>
</feature>
<dbReference type="Proteomes" id="UP001597211">
    <property type="component" value="Unassembled WGS sequence"/>
</dbReference>
<keyword evidence="7 8" id="KW-0472">Membrane</keyword>
<evidence type="ECO:0000313" key="9">
    <source>
        <dbReference type="EMBL" id="MFD1180287.1"/>
    </source>
</evidence>
<protein>
    <submittedName>
        <fullName evidence="9">Endospore germination permease</fullName>
    </submittedName>
</protein>
<comment type="caution">
    <text evidence="9">The sequence shown here is derived from an EMBL/GenBank/DDBJ whole genome shotgun (WGS) entry which is preliminary data.</text>
</comment>
<feature type="transmembrane region" description="Helical" evidence="8">
    <location>
        <begin position="309"/>
        <end position="327"/>
    </location>
</feature>
<evidence type="ECO:0000256" key="7">
    <source>
        <dbReference type="ARBA" id="ARBA00023136"/>
    </source>
</evidence>
<keyword evidence="3" id="KW-0813">Transport</keyword>
<evidence type="ECO:0000256" key="5">
    <source>
        <dbReference type="ARBA" id="ARBA00022692"/>
    </source>
</evidence>
<comment type="similarity">
    <text evidence="2">Belongs to the amino acid-polyamine-organocation (APC) superfamily. Spore germination protein (SGP) (TC 2.A.3.9) family.</text>
</comment>
<feature type="transmembrane region" description="Helical" evidence="8">
    <location>
        <begin position="276"/>
        <end position="297"/>
    </location>
</feature>
<evidence type="ECO:0000256" key="6">
    <source>
        <dbReference type="ARBA" id="ARBA00022989"/>
    </source>
</evidence>
<name>A0ABW3S714_9BACL</name>
<feature type="transmembrane region" description="Helical" evidence="8">
    <location>
        <begin position="224"/>
        <end position="246"/>
    </location>
</feature>
<sequence length="368" mass="41360">MKSFEYGDREVGTYEVFASVANMVIGFGVLTLPRSIVETTRSVDGWVSILIGGLGALVFTWMVAKLVSRFPKRNLHDIAGAVIGKPLAVLFTLMFACYMLTFVAYETRGVASISRIYLFDRTPVEVICLVFLLVLIYGVAGPSVALFRLNTLFLPIVILLLFVLFLMNISFFEFNNLMPFFVTDWRDVVLASKESVFSFIGFEILLFYNAVINQPQKIVKASTFGMLVPLVLYLLVFFFTLGVFGLEVTANTLYPTAELAKQVEVPGGFFERFESIFFSVWVLTLFNTAAMAFDVSLQALEAIFKKAKRTTLAFWLGPFLYLVVMQPQNLIEIRQFGEWISYVGLGLGMIYPTLLLLLSMMRGVKGRA</sequence>
<accession>A0ABW3S714</accession>
<feature type="transmembrane region" description="Helical" evidence="8">
    <location>
        <begin position="45"/>
        <end position="67"/>
    </location>
</feature>
<dbReference type="NCBIfam" id="TIGR00912">
    <property type="entry name" value="2A0309"/>
    <property type="match status" value="1"/>
</dbReference>
<evidence type="ECO:0000313" key="10">
    <source>
        <dbReference type="Proteomes" id="UP001597211"/>
    </source>
</evidence>
<feature type="transmembrane region" description="Helical" evidence="8">
    <location>
        <begin position="124"/>
        <end position="140"/>
    </location>
</feature>
<proteinExistence type="inferred from homology"/>
<feature type="transmembrane region" description="Helical" evidence="8">
    <location>
        <begin position="12"/>
        <end position="33"/>
    </location>
</feature>
<keyword evidence="4" id="KW-0309">Germination</keyword>
<evidence type="ECO:0000256" key="3">
    <source>
        <dbReference type="ARBA" id="ARBA00022448"/>
    </source>
</evidence>
<dbReference type="PANTHER" id="PTHR34975:SF2">
    <property type="entry name" value="SPORE GERMINATION PROTEIN A2"/>
    <property type="match status" value="1"/>
</dbReference>
<reference evidence="10" key="1">
    <citation type="journal article" date="2019" name="Int. J. Syst. Evol. Microbiol.">
        <title>The Global Catalogue of Microorganisms (GCM) 10K type strain sequencing project: providing services to taxonomists for standard genome sequencing and annotation.</title>
        <authorList>
            <consortium name="The Broad Institute Genomics Platform"/>
            <consortium name="The Broad Institute Genome Sequencing Center for Infectious Disease"/>
            <person name="Wu L."/>
            <person name="Ma J."/>
        </authorList>
    </citation>
    <scope>NUCLEOTIDE SEQUENCE [LARGE SCALE GENOMIC DNA]</scope>
    <source>
        <strain evidence="10">CCUG 48216</strain>
    </source>
</reference>
<keyword evidence="6 8" id="KW-1133">Transmembrane helix</keyword>
<evidence type="ECO:0000256" key="4">
    <source>
        <dbReference type="ARBA" id="ARBA00022544"/>
    </source>
</evidence>
<feature type="transmembrane region" description="Helical" evidence="8">
    <location>
        <begin position="87"/>
        <end position="104"/>
    </location>
</feature>
<dbReference type="PANTHER" id="PTHR34975">
    <property type="entry name" value="SPORE GERMINATION PROTEIN A2"/>
    <property type="match status" value="1"/>
</dbReference>
<feature type="transmembrane region" description="Helical" evidence="8">
    <location>
        <begin position="152"/>
        <end position="175"/>
    </location>
</feature>
<dbReference type="EMBL" id="JBHTKZ010000002">
    <property type="protein sequence ID" value="MFD1180287.1"/>
    <property type="molecule type" value="Genomic_DNA"/>
</dbReference>
<evidence type="ECO:0000256" key="2">
    <source>
        <dbReference type="ARBA" id="ARBA00007998"/>
    </source>
</evidence>